<evidence type="ECO:0000256" key="1">
    <source>
        <dbReference type="SAM" id="Phobius"/>
    </source>
</evidence>
<feature type="domain" description="Metallo-beta-lactamase" evidence="2">
    <location>
        <begin position="42"/>
        <end position="220"/>
    </location>
</feature>
<dbReference type="InterPro" id="IPR052159">
    <property type="entry name" value="Competence_DNA_uptake"/>
</dbReference>
<dbReference type="PANTHER" id="PTHR30619:SF1">
    <property type="entry name" value="RECOMBINATION PROTEIN 2"/>
    <property type="match status" value="1"/>
</dbReference>
<sequence>MFSKFKIILIILAIIVATFFIYDDWQKYHDKNFQVIFLNIGQGDSALIKFRNGEKMLVDCGPNNTVLARLSTYLSFFDRTIDYLVVTHPDLDHYGGCVDVLRRYKVKNIIENGDTKNDSYFREWQNLADVEGAKRFIQTERHATEIGGTKIDWLAPDQGVIVDNPDSNNRSIVFKLTDDKKSFLLTGDAEMPLENALLKKYCATLSACPALQSEYLKVGHHGSDSSSGAEWLSTIAPKVGIVSVGKNKFGHPSLRVMRNLQRVGAGILRTDEIGDITVNTAI</sequence>
<gene>
    <name evidence="3" type="ORF">A3J93_03530</name>
</gene>
<dbReference type="SMART" id="SM00849">
    <property type="entry name" value="Lactamase_B"/>
    <property type="match status" value="1"/>
</dbReference>
<dbReference type="CDD" id="cd07731">
    <property type="entry name" value="ComA-like_MBL-fold"/>
    <property type="match status" value="1"/>
</dbReference>
<proteinExistence type="predicted"/>
<organism evidence="3 4">
    <name type="scientific">Candidatus Magasanikbacteria bacterium RIFOXYC2_FULL_42_28</name>
    <dbReference type="NCBI Taxonomy" id="1798704"/>
    <lineage>
        <taxon>Bacteria</taxon>
        <taxon>Candidatus Magasanikiibacteriota</taxon>
    </lineage>
</organism>
<dbReference type="Proteomes" id="UP000177907">
    <property type="component" value="Unassembled WGS sequence"/>
</dbReference>
<reference evidence="3 4" key="1">
    <citation type="journal article" date="2016" name="Nat. Commun.">
        <title>Thousands of microbial genomes shed light on interconnected biogeochemical processes in an aquifer system.</title>
        <authorList>
            <person name="Anantharaman K."/>
            <person name="Brown C.T."/>
            <person name="Hug L.A."/>
            <person name="Sharon I."/>
            <person name="Castelle C.J."/>
            <person name="Probst A.J."/>
            <person name="Thomas B.C."/>
            <person name="Singh A."/>
            <person name="Wilkins M.J."/>
            <person name="Karaoz U."/>
            <person name="Brodie E.L."/>
            <person name="Williams K.H."/>
            <person name="Hubbard S.S."/>
            <person name="Banfield J.F."/>
        </authorList>
    </citation>
    <scope>NUCLEOTIDE SEQUENCE [LARGE SCALE GENOMIC DNA]</scope>
</reference>
<name>A0A1F6NUG8_9BACT</name>
<dbReference type="InterPro" id="IPR035681">
    <property type="entry name" value="ComA-like_MBL"/>
</dbReference>
<dbReference type="AlphaFoldDB" id="A0A1F6NUG8"/>
<comment type="caution">
    <text evidence="3">The sequence shown here is derived from an EMBL/GenBank/DDBJ whole genome shotgun (WGS) entry which is preliminary data.</text>
</comment>
<dbReference type="InterPro" id="IPR001279">
    <property type="entry name" value="Metallo-B-lactamas"/>
</dbReference>
<dbReference type="STRING" id="1798704.A3J93_03530"/>
<feature type="transmembrane region" description="Helical" evidence="1">
    <location>
        <begin position="7"/>
        <end position="25"/>
    </location>
</feature>
<accession>A0A1F6NUG8</accession>
<evidence type="ECO:0000259" key="2">
    <source>
        <dbReference type="SMART" id="SM00849"/>
    </source>
</evidence>
<dbReference type="SUPFAM" id="SSF56281">
    <property type="entry name" value="Metallo-hydrolase/oxidoreductase"/>
    <property type="match status" value="1"/>
</dbReference>
<dbReference type="InterPro" id="IPR036866">
    <property type="entry name" value="RibonucZ/Hydroxyglut_hydro"/>
</dbReference>
<dbReference type="PANTHER" id="PTHR30619">
    <property type="entry name" value="DNA INTERNALIZATION/COMPETENCE PROTEIN COMEC/REC2"/>
    <property type="match status" value="1"/>
</dbReference>
<evidence type="ECO:0000313" key="3">
    <source>
        <dbReference type="EMBL" id="OGH87569.1"/>
    </source>
</evidence>
<keyword evidence="1" id="KW-0812">Transmembrane</keyword>
<protein>
    <recommendedName>
        <fullName evidence="2">Metallo-beta-lactamase domain-containing protein</fullName>
    </recommendedName>
</protein>
<dbReference type="EMBL" id="MFQZ01000010">
    <property type="protein sequence ID" value="OGH87569.1"/>
    <property type="molecule type" value="Genomic_DNA"/>
</dbReference>
<evidence type="ECO:0000313" key="4">
    <source>
        <dbReference type="Proteomes" id="UP000177907"/>
    </source>
</evidence>
<dbReference type="Pfam" id="PF00753">
    <property type="entry name" value="Lactamase_B"/>
    <property type="match status" value="1"/>
</dbReference>
<keyword evidence="1" id="KW-0472">Membrane</keyword>
<keyword evidence="1" id="KW-1133">Transmembrane helix</keyword>
<dbReference type="Gene3D" id="3.60.15.10">
    <property type="entry name" value="Ribonuclease Z/Hydroxyacylglutathione hydrolase-like"/>
    <property type="match status" value="1"/>
</dbReference>